<name>G8LVD8_ACECE</name>
<accession>G8LVD8</accession>
<protein>
    <submittedName>
        <fullName evidence="1">Uncharacterized protein</fullName>
    </submittedName>
</protein>
<evidence type="ECO:0000313" key="1">
    <source>
        <dbReference type="EMBL" id="AEV68527.1"/>
    </source>
</evidence>
<gene>
    <name evidence="1" type="ordered locus">Clocl_1925</name>
</gene>
<dbReference type="EMBL" id="CP003065">
    <property type="protein sequence ID" value="AEV68527.1"/>
    <property type="molecule type" value="Genomic_DNA"/>
</dbReference>
<organism evidence="1 2">
    <name type="scientific">Acetivibrio clariflavus (strain DSM 19732 / NBRC 101661 / EBR45)</name>
    <name type="common">Clostridium clariflavum</name>
    <dbReference type="NCBI Taxonomy" id="720554"/>
    <lineage>
        <taxon>Bacteria</taxon>
        <taxon>Bacillati</taxon>
        <taxon>Bacillota</taxon>
        <taxon>Clostridia</taxon>
        <taxon>Eubacteriales</taxon>
        <taxon>Oscillospiraceae</taxon>
        <taxon>Acetivibrio</taxon>
    </lineage>
</organism>
<dbReference type="KEGG" id="ccl:Clocl_1925"/>
<reference evidence="1 2" key="2">
    <citation type="journal article" date="2012" name="Stand. Genomic Sci.">
        <title>Complete Genome Sequence of Clostridium clariflavum DSM 19732.</title>
        <authorList>
            <person name="Izquierdo J.A."/>
            <person name="Goodwin L."/>
            <person name="Davenport K.W."/>
            <person name="Teshima H."/>
            <person name="Bruce D."/>
            <person name="Detter C."/>
            <person name="Tapia R."/>
            <person name="Han S."/>
            <person name="Land M."/>
            <person name="Hauser L."/>
            <person name="Jeffries C.D."/>
            <person name="Han J."/>
            <person name="Pitluck S."/>
            <person name="Nolan M."/>
            <person name="Chen A."/>
            <person name="Huntemann M."/>
            <person name="Mavromatis K."/>
            <person name="Mikhailova N."/>
            <person name="Liolios K."/>
            <person name="Woyke T."/>
            <person name="Lynd L.R."/>
        </authorList>
    </citation>
    <scope>NUCLEOTIDE SEQUENCE [LARGE SCALE GENOMIC DNA]</scope>
    <source>
        <strain evidence="2">DSM 19732 / NBRC 101661 / EBR45</strain>
    </source>
</reference>
<dbReference type="Proteomes" id="UP000005435">
    <property type="component" value="Chromosome"/>
</dbReference>
<dbReference type="AlphaFoldDB" id="G8LVD8"/>
<evidence type="ECO:0000313" key="2">
    <source>
        <dbReference type="Proteomes" id="UP000005435"/>
    </source>
</evidence>
<reference evidence="2" key="1">
    <citation type="submission" date="2011-12" db="EMBL/GenBank/DDBJ databases">
        <title>Complete sequence of Clostridium clariflavum DSM 19732.</title>
        <authorList>
            <consortium name="US DOE Joint Genome Institute"/>
            <person name="Lucas S."/>
            <person name="Han J."/>
            <person name="Lapidus A."/>
            <person name="Cheng J.-F."/>
            <person name="Goodwin L."/>
            <person name="Pitluck S."/>
            <person name="Peters L."/>
            <person name="Teshima H."/>
            <person name="Detter J.C."/>
            <person name="Han C."/>
            <person name="Tapia R."/>
            <person name="Land M."/>
            <person name="Hauser L."/>
            <person name="Kyrpides N."/>
            <person name="Ivanova N."/>
            <person name="Pagani I."/>
            <person name="Kitzmiller T."/>
            <person name="Lynd L."/>
            <person name="Izquierdo J."/>
            <person name="Woyke T."/>
        </authorList>
    </citation>
    <scope>NUCLEOTIDE SEQUENCE [LARGE SCALE GENOMIC DNA]</scope>
    <source>
        <strain evidence="2">DSM 19732 / NBRC 101661 / EBR45</strain>
    </source>
</reference>
<sequence>MFLQDNYLFIYETQKQCIAVMDINNFDIIGEIPIDYKGFCLSMVVVKNNK</sequence>
<dbReference type="HOGENOM" id="CLU_3116304_0_0_9"/>
<dbReference type="STRING" id="720554.Clocl_1925"/>
<keyword evidence="2" id="KW-1185">Reference proteome</keyword>
<proteinExistence type="predicted"/>